<accession>A0A133V856</accession>
<gene>
    <name evidence="1" type="ORF">AKJ43_01395</name>
</gene>
<dbReference type="AlphaFoldDB" id="A0A133V856"/>
<proteinExistence type="predicted"/>
<name>A0A133V856_9EURY</name>
<dbReference type="Proteomes" id="UP000070400">
    <property type="component" value="Unassembled WGS sequence"/>
</dbReference>
<reference evidence="1 2" key="1">
    <citation type="journal article" date="2016" name="Sci. Rep.">
        <title>Metabolic traits of an uncultured archaeal lineage -MSBL1- from brine pools of the Red Sea.</title>
        <authorList>
            <person name="Mwirichia R."/>
            <person name="Alam I."/>
            <person name="Rashid M."/>
            <person name="Vinu M."/>
            <person name="Ba-Alawi W."/>
            <person name="Anthony Kamau A."/>
            <person name="Kamanda Ngugi D."/>
            <person name="Goker M."/>
            <person name="Klenk H.P."/>
            <person name="Bajic V."/>
            <person name="Stingl U."/>
        </authorList>
    </citation>
    <scope>NUCLEOTIDE SEQUENCE [LARGE SCALE GENOMIC DNA]</scope>
    <source>
        <strain evidence="1">SCGC-AAA261D19</strain>
    </source>
</reference>
<sequence>MKNKYGALLSRNYGSFSGERKARFSAIESEVNRLRDRFGNDFLRNWWDRKKERYNDQEKAASSMLREIYSWTFHPPSGKHRHLFTVKAIWIVREFHANKVWPDFPVKLCCVPDSRVRDVLVSIYSHSKYKEMFGQAYSDSRFNLNVAISMSMKIWELIFQKRIDGYYPYDLPFWRLSSQYA</sequence>
<comment type="caution">
    <text evidence="1">The sequence shown here is derived from an EMBL/GenBank/DDBJ whole genome shotgun (WGS) entry which is preliminary data.</text>
</comment>
<dbReference type="EMBL" id="LHXX01000011">
    <property type="protein sequence ID" value="KXB02602.1"/>
    <property type="molecule type" value="Genomic_DNA"/>
</dbReference>
<protein>
    <submittedName>
        <fullName evidence="1">Uncharacterized protein</fullName>
    </submittedName>
</protein>
<organism evidence="1 2">
    <name type="scientific">candidate division MSBL1 archaeon SCGC-AAA261D19</name>
    <dbReference type="NCBI Taxonomy" id="1698273"/>
    <lineage>
        <taxon>Archaea</taxon>
        <taxon>Methanobacteriati</taxon>
        <taxon>Methanobacteriota</taxon>
        <taxon>candidate division MSBL1</taxon>
    </lineage>
</organism>
<evidence type="ECO:0000313" key="1">
    <source>
        <dbReference type="EMBL" id="KXB02602.1"/>
    </source>
</evidence>
<keyword evidence="2" id="KW-1185">Reference proteome</keyword>
<evidence type="ECO:0000313" key="2">
    <source>
        <dbReference type="Proteomes" id="UP000070400"/>
    </source>
</evidence>